<evidence type="ECO:0000256" key="5">
    <source>
        <dbReference type="ARBA" id="ARBA00023157"/>
    </source>
</evidence>
<comment type="similarity">
    <text evidence="1">Belongs to the multicopper oxidase family.</text>
</comment>
<evidence type="ECO:0000259" key="10">
    <source>
        <dbReference type="Pfam" id="PF07732"/>
    </source>
</evidence>
<name>A0AAW0BRT6_9AGAR</name>
<evidence type="ECO:0000259" key="9">
    <source>
        <dbReference type="Pfam" id="PF07731"/>
    </source>
</evidence>
<feature type="signal peptide" evidence="7">
    <location>
        <begin position="1"/>
        <end position="22"/>
    </location>
</feature>
<dbReference type="InterPro" id="IPR008972">
    <property type="entry name" value="Cupredoxin"/>
</dbReference>
<dbReference type="SUPFAM" id="SSF49503">
    <property type="entry name" value="Cupredoxins"/>
    <property type="match status" value="3"/>
</dbReference>
<dbReference type="GO" id="GO:0016491">
    <property type="term" value="F:oxidoreductase activity"/>
    <property type="evidence" value="ECO:0007669"/>
    <property type="project" value="UniProtKB-KW"/>
</dbReference>
<feature type="domain" description="Plastocyanin-like" evidence="9">
    <location>
        <begin position="384"/>
        <end position="496"/>
    </location>
</feature>
<dbReference type="PROSITE" id="PS00079">
    <property type="entry name" value="MULTICOPPER_OXIDASE1"/>
    <property type="match status" value="1"/>
</dbReference>
<dbReference type="GO" id="GO:0005507">
    <property type="term" value="F:copper ion binding"/>
    <property type="evidence" value="ECO:0007669"/>
    <property type="project" value="InterPro"/>
</dbReference>
<feature type="domain" description="Plastocyanin-like" evidence="10">
    <location>
        <begin position="33"/>
        <end position="152"/>
    </location>
</feature>
<keyword evidence="6" id="KW-0325">Glycoprotein</keyword>
<proteinExistence type="inferred from homology"/>
<dbReference type="InterPro" id="IPR045087">
    <property type="entry name" value="Cu-oxidase_fam"/>
</dbReference>
<dbReference type="PANTHER" id="PTHR11709:SF511">
    <property type="entry name" value="LACCASE"/>
    <property type="match status" value="1"/>
</dbReference>
<reference evidence="11 12" key="1">
    <citation type="submission" date="2024-01" db="EMBL/GenBank/DDBJ databases">
        <title>A draft genome for a cacao thread blight-causing isolate of Paramarasmius palmivorus.</title>
        <authorList>
            <person name="Baruah I.K."/>
            <person name="Bukari Y."/>
            <person name="Amoako-Attah I."/>
            <person name="Meinhardt L.W."/>
            <person name="Bailey B.A."/>
            <person name="Cohen S.P."/>
        </authorList>
    </citation>
    <scope>NUCLEOTIDE SEQUENCE [LARGE SCALE GENOMIC DNA]</scope>
    <source>
        <strain evidence="11 12">GH-12</strain>
    </source>
</reference>
<dbReference type="InterPro" id="IPR011707">
    <property type="entry name" value="Cu-oxidase-like_N"/>
</dbReference>
<dbReference type="CDD" id="cd13903">
    <property type="entry name" value="CuRO_3_Tv-LCC_like"/>
    <property type="match status" value="1"/>
</dbReference>
<dbReference type="InterPro" id="IPR033138">
    <property type="entry name" value="Cu_oxidase_CS"/>
</dbReference>
<dbReference type="PANTHER" id="PTHR11709">
    <property type="entry name" value="MULTI-COPPER OXIDASE"/>
    <property type="match status" value="1"/>
</dbReference>
<keyword evidence="2" id="KW-0479">Metal-binding</keyword>
<evidence type="ECO:0000256" key="4">
    <source>
        <dbReference type="ARBA" id="ARBA00023008"/>
    </source>
</evidence>
<evidence type="ECO:0000313" key="12">
    <source>
        <dbReference type="Proteomes" id="UP001383192"/>
    </source>
</evidence>
<dbReference type="Proteomes" id="UP001383192">
    <property type="component" value="Unassembled WGS sequence"/>
</dbReference>
<dbReference type="AlphaFoldDB" id="A0AAW0BRT6"/>
<keyword evidence="5" id="KW-1015">Disulfide bond</keyword>
<evidence type="ECO:0000256" key="6">
    <source>
        <dbReference type="ARBA" id="ARBA00023180"/>
    </source>
</evidence>
<feature type="chain" id="PRO_5043552950" evidence="7">
    <location>
        <begin position="23"/>
        <end position="497"/>
    </location>
</feature>
<feature type="domain" description="Plastocyanin-like" evidence="8">
    <location>
        <begin position="164"/>
        <end position="269"/>
    </location>
</feature>
<keyword evidence="4" id="KW-0186">Copper</keyword>
<dbReference type="InterPro" id="IPR001117">
    <property type="entry name" value="Cu-oxidase_2nd"/>
</dbReference>
<sequence length="497" mass="54225">MAYMHPLHSLVVVLAFARMLLAAIGPVADLVISNRDVNPDGFTRSAVVAGGSTIGPLISANKGDNFKINVINKLNDDTMVQSTSIHWHGINQRRNAWADGPAFVTQCPIVKGNSFLYDFPTGDQAGTFWYHSHLSTQYCDGLRGPLVIYDSNDPFYSEYDVDDESTVITLTDWYHAKAKSTTIGVPDSTLINGLGRWSKGSATSPLSVIKVVAGKRYRMRLINMSCDAGYTFSIDQHTMTVFEADGVNHQAVTVDSLKVFAGQRYSFIVWKLKAILFSISDLRPQLNANQTVGNYWIRADPNSGQSGFMNGINSAILRYDGATEEEPTTSDVTNPKLLNEAELHPLDESGAPGSPVPGGVDHAINLAFTFNVTDFHFYHDGVTYIPPPVPVLLQVLSGAQTADSLLPKGSVFPLPANSVIELSMPGGLLGVEHPMHLHGTTFDVVRVAGSDTYNYANPVRRDVVSIGGSSDNVTIRFRTDNVGPWILHCHIDFHMDL</sequence>
<dbReference type="Pfam" id="PF00394">
    <property type="entry name" value="Cu-oxidase"/>
    <property type="match status" value="2"/>
</dbReference>
<keyword evidence="12" id="KW-1185">Reference proteome</keyword>
<dbReference type="Pfam" id="PF07731">
    <property type="entry name" value="Cu-oxidase_2"/>
    <property type="match status" value="1"/>
</dbReference>
<feature type="domain" description="Plastocyanin-like" evidence="8">
    <location>
        <begin position="286"/>
        <end position="322"/>
    </location>
</feature>
<accession>A0AAW0BRT6</accession>
<evidence type="ECO:0000313" key="11">
    <source>
        <dbReference type="EMBL" id="KAK7029545.1"/>
    </source>
</evidence>
<dbReference type="CDD" id="cd13856">
    <property type="entry name" value="CuRO_1_Tv-LCC_like"/>
    <property type="match status" value="1"/>
</dbReference>
<organism evidence="11 12">
    <name type="scientific">Paramarasmius palmivorus</name>
    <dbReference type="NCBI Taxonomy" id="297713"/>
    <lineage>
        <taxon>Eukaryota</taxon>
        <taxon>Fungi</taxon>
        <taxon>Dikarya</taxon>
        <taxon>Basidiomycota</taxon>
        <taxon>Agaricomycotina</taxon>
        <taxon>Agaricomycetes</taxon>
        <taxon>Agaricomycetidae</taxon>
        <taxon>Agaricales</taxon>
        <taxon>Marasmiineae</taxon>
        <taxon>Marasmiaceae</taxon>
        <taxon>Paramarasmius</taxon>
    </lineage>
</organism>
<dbReference type="FunFam" id="2.60.40.420:FF:000045">
    <property type="entry name" value="Laccase 2"/>
    <property type="match status" value="1"/>
</dbReference>
<dbReference type="EMBL" id="JAYKXP010000081">
    <property type="protein sequence ID" value="KAK7029545.1"/>
    <property type="molecule type" value="Genomic_DNA"/>
</dbReference>
<gene>
    <name evidence="11" type="primary">lcc3_14</name>
    <name evidence="11" type="ORF">VNI00_014422</name>
</gene>
<dbReference type="InterPro" id="IPR011706">
    <property type="entry name" value="Cu-oxidase_C"/>
</dbReference>
<comment type="caution">
    <text evidence="11">The sequence shown here is derived from an EMBL/GenBank/DDBJ whole genome shotgun (WGS) entry which is preliminary data.</text>
</comment>
<evidence type="ECO:0000256" key="2">
    <source>
        <dbReference type="ARBA" id="ARBA00022723"/>
    </source>
</evidence>
<dbReference type="Gene3D" id="2.60.40.420">
    <property type="entry name" value="Cupredoxins - blue copper proteins"/>
    <property type="match status" value="3"/>
</dbReference>
<evidence type="ECO:0000256" key="3">
    <source>
        <dbReference type="ARBA" id="ARBA00023002"/>
    </source>
</evidence>
<keyword evidence="7" id="KW-0732">Signal</keyword>
<protein>
    <submittedName>
        <fullName evidence="11">Laccase, multicopper oxidase, benzenediol:oxygen oxidorectuctase</fullName>
    </submittedName>
</protein>
<evidence type="ECO:0000259" key="8">
    <source>
        <dbReference type="Pfam" id="PF00394"/>
    </source>
</evidence>
<dbReference type="Pfam" id="PF07732">
    <property type="entry name" value="Cu-oxidase_3"/>
    <property type="match status" value="1"/>
</dbReference>
<evidence type="ECO:0000256" key="7">
    <source>
        <dbReference type="SAM" id="SignalP"/>
    </source>
</evidence>
<evidence type="ECO:0000256" key="1">
    <source>
        <dbReference type="ARBA" id="ARBA00010609"/>
    </source>
</evidence>
<keyword evidence="3" id="KW-0560">Oxidoreductase</keyword>